<proteinExistence type="predicted"/>
<dbReference type="RefSeq" id="WP_093522698.1">
    <property type="nucleotide sequence ID" value="NZ_FOSK01000013.1"/>
</dbReference>
<evidence type="ECO:0000313" key="3">
    <source>
        <dbReference type="Proteomes" id="UP000199598"/>
    </source>
</evidence>
<keyword evidence="3" id="KW-1185">Reference proteome</keyword>
<gene>
    <name evidence="2" type="ORF">SAMN04488518_11395</name>
</gene>
<protein>
    <recommendedName>
        <fullName evidence="4">Lipoprotein</fullName>
    </recommendedName>
</protein>
<feature type="chain" id="PRO_5046489710" description="Lipoprotein" evidence="1">
    <location>
        <begin position="25"/>
        <end position="280"/>
    </location>
</feature>
<evidence type="ECO:0000256" key="1">
    <source>
        <dbReference type="SAM" id="SignalP"/>
    </source>
</evidence>
<evidence type="ECO:0008006" key="4">
    <source>
        <dbReference type="Google" id="ProtNLM"/>
    </source>
</evidence>
<evidence type="ECO:0000313" key="2">
    <source>
        <dbReference type="EMBL" id="SFK99055.1"/>
    </source>
</evidence>
<dbReference type="EMBL" id="FOSK01000013">
    <property type="protein sequence ID" value="SFK99055.1"/>
    <property type="molecule type" value="Genomic_DNA"/>
</dbReference>
<sequence>MKRIKLIGAFAFGLLCIQMSPVNALDPVPMNAQTEINDNISGKLVDRCAKVLKGEDKALCQLSAASGLALAFCKRSKFKVGGLGKTKCYDFISEQLNNLAMLAAGNVPMPKTFEPIQSDIPCYREWNKKCYGYVQEFVGDAEFTENLYLKIIKSPQKKALNTIGSVGAEQAAKAECTKVAFTDLINQTNFGQFIKASKSPERDNVIDSLALINDFMFPGGGGAQLILDLQGIMTKEGKFLVIDPDGVLKTDKPYEPSKGQIAYCWHNFMQTVLEYAKNVK</sequence>
<name>A0A1I4DZZ6_9HYPH</name>
<accession>A0A1I4DZZ6</accession>
<keyword evidence="1" id="KW-0732">Signal</keyword>
<feature type="signal peptide" evidence="1">
    <location>
        <begin position="1"/>
        <end position="24"/>
    </location>
</feature>
<organism evidence="2 3">
    <name type="scientific">Pseudovibrio ascidiaceicola</name>
    <dbReference type="NCBI Taxonomy" id="285279"/>
    <lineage>
        <taxon>Bacteria</taxon>
        <taxon>Pseudomonadati</taxon>
        <taxon>Pseudomonadota</taxon>
        <taxon>Alphaproteobacteria</taxon>
        <taxon>Hyphomicrobiales</taxon>
        <taxon>Stappiaceae</taxon>
        <taxon>Pseudovibrio</taxon>
    </lineage>
</organism>
<reference evidence="2 3" key="1">
    <citation type="submission" date="2016-10" db="EMBL/GenBank/DDBJ databases">
        <authorList>
            <person name="Varghese N."/>
            <person name="Submissions S."/>
        </authorList>
    </citation>
    <scope>NUCLEOTIDE SEQUENCE [LARGE SCALE GENOMIC DNA]</scope>
    <source>
        <strain evidence="2 3">DSM 16392</strain>
    </source>
</reference>
<dbReference type="Proteomes" id="UP000199598">
    <property type="component" value="Unassembled WGS sequence"/>
</dbReference>
<comment type="caution">
    <text evidence="2">The sequence shown here is derived from an EMBL/GenBank/DDBJ whole genome shotgun (WGS) entry which is preliminary data.</text>
</comment>